<dbReference type="Pfam" id="PF00534">
    <property type="entry name" value="Glycos_transf_1"/>
    <property type="match status" value="1"/>
</dbReference>
<evidence type="ECO:0000313" key="4">
    <source>
        <dbReference type="Proteomes" id="UP000029096"/>
    </source>
</evidence>
<dbReference type="EMBL" id="JGYP01000002">
    <property type="protein sequence ID" value="KFI46043.1"/>
    <property type="molecule type" value="Genomic_DNA"/>
</dbReference>
<dbReference type="GO" id="GO:0016757">
    <property type="term" value="F:glycosyltransferase activity"/>
    <property type="evidence" value="ECO:0007669"/>
    <property type="project" value="InterPro"/>
</dbReference>
<dbReference type="Gene3D" id="3.40.50.2000">
    <property type="entry name" value="Glycogen Phosphorylase B"/>
    <property type="match status" value="2"/>
</dbReference>
<dbReference type="PANTHER" id="PTHR12526:SF630">
    <property type="entry name" value="GLYCOSYLTRANSFERASE"/>
    <property type="match status" value="1"/>
</dbReference>
<reference evidence="3 4" key="1">
    <citation type="submission" date="2014-03" db="EMBL/GenBank/DDBJ databases">
        <title>Genomics of Bifidobacteria.</title>
        <authorList>
            <person name="Ventura M."/>
            <person name="Milani C."/>
            <person name="Lugli G.A."/>
        </authorList>
    </citation>
    <scope>NUCLEOTIDE SEQUENCE [LARGE SCALE GENOMIC DNA]</scope>
    <source>
        <strain evidence="3 4">DSM 22767</strain>
    </source>
</reference>
<evidence type="ECO:0000256" key="1">
    <source>
        <dbReference type="ARBA" id="ARBA00022679"/>
    </source>
</evidence>
<proteinExistence type="predicted"/>
<name>A0A086ZHP3_9BIFI</name>
<accession>A0A086ZHP3</accession>
<gene>
    <name evidence="3" type="ORF">BBOH_0850</name>
</gene>
<dbReference type="Proteomes" id="UP000029096">
    <property type="component" value="Unassembled WGS sequence"/>
</dbReference>
<dbReference type="SUPFAM" id="SSF53756">
    <property type="entry name" value="UDP-Glycosyltransferase/glycogen phosphorylase"/>
    <property type="match status" value="1"/>
</dbReference>
<keyword evidence="1 3" id="KW-0808">Transferase</keyword>
<organism evidence="3 4">
    <name type="scientific">Bifidobacterium bohemicum DSM 22767</name>
    <dbReference type="NCBI Taxonomy" id="1437606"/>
    <lineage>
        <taxon>Bacteria</taxon>
        <taxon>Bacillati</taxon>
        <taxon>Actinomycetota</taxon>
        <taxon>Actinomycetes</taxon>
        <taxon>Bifidobacteriales</taxon>
        <taxon>Bifidobacteriaceae</taxon>
        <taxon>Bifidobacterium</taxon>
    </lineage>
</organism>
<comment type="caution">
    <text evidence="3">The sequence shown here is derived from an EMBL/GenBank/DDBJ whole genome shotgun (WGS) entry which is preliminary data.</text>
</comment>
<dbReference type="PANTHER" id="PTHR12526">
    <property type="entry name" value="GLYCOSYLTRANSFERASE"/>
    <property type="match status" value="1"/>
</dbReference>
<dbReference type="STRING" id="1437606.BBOH_0850"/>
<sequence>MRLRFTELFRDWRQGVLRRLGGVFVDSPFCTIPSMRIFFDESSLPADFWSSLSSRQQRLLEGALNYHSLIQPGRTLEYRIYMGEKWQYPRLCDVSTVDGSCTANSGMKPVVTFRMTSHVENQSEYPLHYFNGNRQLVDSGVRHILLTPDDATDADVQARWPRASIKRRVYQSCEQRAPVAFDYVREALRIEREHHTMQPIPLYSAFESEPPRVPGTRPLVVNGLPWWECPPGPKVEGAPKAVIIAMHWLQSGGAERWGMETIRLVKEAGMLPIVITDRDSQQPWITSSECDGALVLPLIRPLQERVGDIPILRALFEQFDVRGIAIHHCQWMYDRLWWVKKYFPHVPVVDSLHIVEYVMQGGYPREAIAHDRWIDLHHVISPQIEHWMVDVHHIDPKKVVDAPLIGMTADPSDMSFRPRCNGKALTVLFVGRITRQKRPEAFLLTARELQRKYPGRFRFIMQGSGEMEPFVDGLIAKYGLGRIVERRPDKLPVSQAYEQSDVLLVTSINEGITLTAMEAISEGIPVLSANVGSQKTLIPPQGLLPRRTDSLVGCATRSLAHILENENDRERLWLAERDRLSAFAQLQSADSLFRDLFAKWSM</sequence>
<feature type="domain" description="Glycosyl transferase family 1" evidence="2">
    <location>
        <begin position="419"/>
        <end position="538"/>
    </location>
</feature>
<dbReference type="AlphaFoldDB" id="A0A086ZHP3"/>
<protein>
    <submittedName>
        <fullName evidence="3">Glycosyltransferase, group 1 family protein</fullName>
    </submittedName>
</protein>
<keyword evidence="4" id="KW-1185">Reference proteome</keyword>
<dbReference type="eggNOG" id="COG0438">
    <property type="taxonomic scope" value="Bacteria"/>
</dbReference>
<dbReference type="InterPro" id="IPR001296">
    <property type="entry name" value="Glyco_trans_1"/>
</dbReference>
<evidence type="ECO:0000259" key="2">
    <source>
        <dbReference type="Pfam" id="PF00534"/>
    </source>
</evidence>
<evidence type="ECO:0000313" key="3">
    <source>
        <dbReference type="EMBL" id="KFI46043.1"/>
    </source>
</evidence>